<evidence type="ECO:0000256" key="1">
    <source>
        <dbReference type="SAM" id="SignalP"/>
    </source>
</evidence>
<organism evidence="2 3">
    <name type="scientific">Candidatus Avelusimicrobium gallicola</name>
    <dbReference type="NCBI Taxonomy" id="2562704"/>
    <lineage>
        <taxon>Bacteria</taxon>
        <taxon>Pseudomonadati</taxon>
        <taxon>Elusimicrobiota</taxon>
        <taxon>Elusimicrobia</taxon>
        <taxon>Elusimicrobiales</taxon>
        <taxon>Elusimicrobiaceae</taxon>
        <taxon>Candidatus Avelusimicrobium</taxon>
    </lineage>
</organism>
<dbReference type="EMBL" id="SUVG01000008">
    <property type="protein sequence ID" value="MBE6421783.1"/>
    <property type="molecule type" value="Genomic_DNA"/>
</dbReference>
<keyword evidence="1" id="KW-0732">Signal</keyword>
<sequence>MNKSIISLFIICCFALPGAAQKWKVLPSTIQAIRGGKTAVEVLPKTHITIPASQAIMANSSARFLSQYTHHLARIEQLKPLARPVELTPSAVKTPDINSLTKGAEGFSSGEHSALQAQVELKMQNFQKTSILYSWGRFLVQNGAVSAVTPSKITEELGVVMLKANNQLFWIEPPLSIDTKNLSPLEIFTYTSSLQKVLSVLPVETLEIFWAQTPEKLAIFTYLRENFEAAFSELEAANDAFLSIKPTRNWLFQESKQTRLVRQNYQISAANAALTAGQLLQFMASEENAVFSRTFAAYRQLSAAKTYNMTLSGKFNQIWRKGPKGPLEI</sequence>
<feature type="signal peptide" evidence="1">
    <location>
        <begin position="1"/>
        <end position="19"/>
    </location>
</feature>
<accession>A0A928HFH5</accession>
<reference evidence="2" key="1">
    <citation type="submission" date="2019-04" db="EMBL/GenBank/DDBJ databases">
        <title>Evolution of Biomass-Degrading Anaerobic Consortia Revealed by Metagenomics.</title>
        <authorList>
            <person name="Peng X."/>
        </authorList>
    </citation>
    <scope>NUCLEOTIDE SEQUENCE</scope>
    <source>
        <strain evidence="2">SIG66</strain>
    </source>
</reference>
<proteinExistence type="predicted"/>
<evidence type="ECO:0000313" key="3">
    <source>
        <dbReference type="Proteomes" id="UP000725649"/>
    </source>
</evidence>
<gene>
    <name evidence="2" type="ORF">E7027_06655</name>
</gene>
<dbReference type="Proteomes" id="UP000725649">
    <property type="component" value="Unassembled WGS sequence"/>
</dbReference>
<evidence type="ECO:0000313" key="2">
    <source>
        <dbReference type="EMBL" id="MBE6421783.1"/>
    </source>
</evidence>
<name>A0A928HFH5_9BACT</name>
<comment type="caution">
    <text evidence="2">The sequence shown here is derived from an EMBL/GenBank/DDBJ whole genome shotgun (WGS) entry which is preliminary data.</text>
</comment>
<dbReference type="AlphaFoldDB" id="A0A928HFH5"/>
<protein>
    <submittedName>
        <fullName evidence="2">Uncharacterized protein</fullName>
    </submittedName>
</protein>
<feature type="chain" id="PRO_5036942465" evidence="1">
    <location>
        <begin position="20"/>
        <end position="329"/>
    </location>
</feature>